<evidence type="ECO:0000313" key="7">
    <source>
        <dbReference type="EMBL" id="MCR8633665.1"/>
    </source>
</evidence>
<evidence type="ECO:0000256" key="3">
    <source>
        <dbReference type="ARBA" id="ARBA00023110"/>
    </source>
</evidence>
<dbReference type="Gene3D" id="2.40.100.10">
    <property type="entry name" value="Cyclophilin-like"/>
    <property type="match status" value="1"/>
</dbReference>
<dbReference type="RefSeq" id="WP_258215230.1">
    <property type="nucleotide sequence ID" value="NZ_JANQBD010000015.1"/>
</dbReference>
<gene>
    <name evidence="7" type="ORF">NV381_20990</name>
</gene>
<proteinExistence type="inferred from homology"/>
<dbReference type="Pfam" id="PF00160">
    <property type="entry name" value="Pro_isomerase"/>
    <property type="match status" value="1"/>
</dbReference>
<keyword evidence="8" id="KW-1185">Reference proteome</keyword>
<evidence type="ECO:0000256" key="2">
    <source>
        <dbReference type="ARBA" id="ARBA00002388"/>
    </source>
</evidence>
<dbReference type="InterPro" id="IPR029000">
    <property type="entry name" value="Cyclophilin-like_dom_sf"/>
</dbReference>
<dbReference type="GO" id="GO:0016853">
    <property type="term" value="F:isomerase activity"/>
    <property type="evidence" value="ECO:0007669"/>
    <property type="project" value="UniProtKB-KW"/>
</dbReference>
<dbReference type="PRINTS" id="PR00153">
    <property type="entry name" value="CSAPPISMRASE"/>
</dbReference>
<evidence type="ECO:0000313" key="8">
    <source>
        <dbReference type="Proteomes" id="UP001300012"/>
    </source>
</evidence>
<protein>
    <recommendedName>
        <fullName evidence="5">Peptidyl-prolyl cis-trans isomerase</fullName>
        <shortName evidence="5">PPIase</shortName>
        <ecNumber evidence="5">5.2.1.8</ecNumber>
    </recommendedName>
</protein>
<dbReference type="Proteomes" id="UP001300012">
    <property type="component" value="Unassembled WGS sequence"/>
</dbReference>
<sequence length="229" mass="24995">MGTSIIGILLILATSLHFINTGDNSSVTRNSNVVEQKMEITKSESAKEVVIEKKYASPPAMIIDSNKSYQALVKTNQGDFTIELFANSAPKTVNNFVFLSKEGFYNDILFHRIIKSFMVQTGDPNGNGTGGPGYKFEDELSSTYKYKPGIVAMANAGPNTNGSQFFICTGEDSKSLDQYPNYTIFGKVTAGMDTVLKIADTKVEKANNTGELSHPSEKVFIESITVTEK</sequence>
<dbReference type="InterPro" id="IPR044666">
    <property type="entry name" value="Cyclophilin_A-like"/>
</dbReference>
<dbReference type="PROSITE" id="PS50072">
    <property type="entry name" value="CSA_PPIASE_2"/>
    <property type="match status" value="1"/>
</dbReference>
<keyword evidence="4 5" id="KW-0413">Isomerase</keyword>
<dbReference type="EC" id="5.2.1.8" evidence="5"/>
<keyword evidence="3 5" id="KW-0697">Rotamase</keyword>
<dbReference type="PANTHER" id="PTHR45625">
    <property type="entry name" value="PEPTIDYL-PROLYL CIS-TRANS ISOMERASE-RELATED"/>
    <property type="match status" value="1"/>
</dbReference>
<dbReference type="CDD" id="cd00317">
    <property type="entry name" value="cyclophilin"/>
    <property type="match status" value="1"/>
</dbReference>
<evidence type="ECO:0000256" key="5">
    <source>
        <dbReference type="RuleBase" id="RU363019"/>
    </source>
</evidence>
<feature type="domain" description="PPIase cyclophilin-type" evidence="6">
    <location>
        <begin position="78"/>
        <end position="226"/>
    </location>
</feature>
<reference evidence="7 8" key="1">
    <citation type="submission" date="2022-08" db="EMBL/GenBank/DDBJ databases">
        <title>Paenibacillus endoradicis sp. nov., Paenibacillus radicibacter sp. nov and Paenibacillus pararadicis sp. nov., three cold-adapted plant growth-promoting bacteria isolated from root of Larix gmelinii in Great Khingan.</title>
        <authorList>
            <person name="Xue H."/>
        </authorList>
    </citation>
    <scope>NUCLEOTIDE SEQUENCE [LARGE SCALE GENOMIC DNA]</scope>
    <source>
        <strain evidence="7 8">N5-1-1-5</strain>
    </source>
</reference>
<evidence type="ECO:0000259" key="6">
    <source>
        <dbReference type="PROSITE" id="PS50072"/>
    </source>
</evidence>
<evidence type="ECO:0000256" key="1">
    <source>
        <dbReference type="ARBA" id="ARBA00000971"/>
    </source>
</evidence>
<accession>A0ABT1YLQ3</accession>
<comment type="similarity">
    <text evidence="5">Belongs to the cyclophilin-type PPIase family.</text>
</comment>
<dbReference type="PANTHER" id="PTHR45625:SF4">
    <property type="entry name" value="PEPTIDYLPROLYL ISOMERASE DOMAIN AND WD REPEAT-CONTAINING PROTEIN 1"/>
    <property type="match status" value="1"/>
</dbReference>
<name>A0ABT1YLQ3_9BACL</name>
<dbReference type="InterPro" id="IPR002130">
    <property type="entry name" value="Cyclophilin-type_PPIase_dom"/>
</dbReference>
<comment type="catalytic activity">
    <reaction evidence="1 5">
        <text>[protein]-peptidylproline (omega=180) = [protein]-peptidylproline (omega=0)</text>
        <dbReference type="Rhea" id="RHEA:16237"/>
        <dbReference type="Rhea" id="RHEA-COMP:10747"/>
        <dbReference type="Rhea" id="RHEA-COMP:10748"/>
        <dbReference type="ChEBI" id="CHEBI:83833"/>
        <dbReference type="ChEBI" id="CHEBI:83834"/>
        <dbReference type="EC" id="5.2.1.8"/>
    </reaction>
</comment>
<comment type="caution">
    <text evidence="7">The sequence shown here is derived from an EMBL/GenBank/DDBJ whole genome shotgun (WGS) entry which is preliminary data.</text>
</comment>
<comment type="function">
    <text evidence="2 5">PPIases accelerate the folding of proteins. It catalyzes the cis-trans isomerization of proline imidic peptide bonds in oligopeptides.</text>
</comment>
<organism evidence="7 8">
    <name type="scientific">Paenibacillus radicis</name>
    <name type="common">ex Xue et al. 2023</name>
    <dbReference type="NCBI Taxonomy" id="2972489"/>
    <lineage>
        <taxon>Bacteria</taxon>
        <taxon>Bacillati</taxon>
        <taxon>Bacillota</taxon>
        <taxon>Bacilli</taxon>
        <taxon>Bacillales</taxon>
        <taxon>Paenibacillaceae</taxon>
        <taxon>Paenibacillus</taxon>
    </lineage>
</organism>
<evidence type="ECO:0000256" key="4">
    <source>
        <dbReference type="ARBA" id="ARBA00023235"/>
    </source>
</evidence>
<dbReference type="SUPFAM" id="SSF50891">
    <property type="entry name" value="Cyclophilin-like"/>
    <property type="match status" value="1"/>
</dbReference>
<dbReference type="EMBL" id="JANQBD010000015">
    <property type="protein sequence ID" value="MCR8633665.1"/>
    <property type="molecule type" value="Genomic_DNA"/>
</dbReference>